<sequence length="84" mass="8973">MWCEIRATALRLYADTGSSGLAPRAAAREIGLSAQALHHYFDNRDALVAALANDGLRAAPSAIARDRDSAGTDRQIRGRPAARL</sequence>
<evidence type="ECO:0000256" key="1">
    <source>
        <dbReference type="ARBA" id="ARBA00023125"/>
    </source>
</evidence>
<evidence type="ECO:0000313" key="6">
    <source>
        <dbReference type="Proteomes" id="UP000597656"/>
    </source>
</evidence>
<evidence type="ECO:0000313" key="5">
    <source>
        <dbReference type="EMBL" id="GGN23516.1"/>
    </source>
</evidence>
<keyword evidence="6" id="KW-1185">Reference proteome</keyword>
<feature type="domain" description="HTH tetR-type" evidence="4">
    <location>
        <begin position="1"/>
        <end position="59"/>
    </location>
</feature>
<organism evidence="5 6">
    <name type="scientific">Lentzea pudingi</name>
    <dbReference type="NCBI Taxonomy" id="1789439"/>
    <lineage>
        <taxon>Bacteria</taxon>
        <taxon>Bacillati</taxon>
        <taxon>Actinomycetota</taxon>
        <taxon>Actinomycetes</taxon>
        <taxon>Pseudonocardiales</taxon>
        <taxon>Pseudonocardiaceae</taxon>
        <taxon>Lentzea</taxon>
    </lineage>
</organism>
<evidence type="ECO:0000256" key="3">
    <source>
        <dbReference type="SAM" id="MobiDB-lite"/>
    </source>
</evidence>
<feature type="region of interest" description="Disordered" evidence="3">
    <location>
        <begin position="62"/>
        <end position="84"/>
    </location>
</feature>
<dbReference type="InterPro" id="IPR009057">
    <property type="entry name" value="Homeodomain-like_sf"/>
</dbReference>
<feature type="DNA-binding region" description="H-T-H motif" evidence="2">
    <location>
        <begin position="22"/>
        <end position="41"/>
    </location>
</feature>
<keyword evidence="1 2" id="KW-0238">DNA-binding</keyword>
<dbReference type="InterPro" id="IPR001647">
    <property type="entry name" value="HTH_TetR"/>
</dbReference>
<evidence type="ECO:0000256" key="2">
    <source>
        <dbReference type="PROSITE-ProRule" id="PRU00335"/>
    </source>
</evidence>
<protein>
    <recommendedName>
        <fullName evidence="4">HTH tetR-type domain-containing protein</fullName>
    </recommendedName>
</protein>
<gene>
    <name evidence="5" type="ORF">GCM10011609_76430</name>
</gene>
<feature type="compositionally biased region" description="Basic and acidic residues" evidence="3">
    <location>
        <begin position="64"/>
        <end position="76"/>
    </location>
</feature>
<dbReference type="PROSITE" id="PS50977">
    <property type="entry name" value="HTH_TETR_2"/>
    <property type="match status" value="1"/>
</dbReference>
<dbReference type="Proteomes" id="UP000597656">
    <property type="component" value="Unassembled WGS sequence"/>
</dbReference>
<dbReference type="SUPFAM" id="SSF46689">
    <property type="entry name" value="Homeodomain-like"/>
    <property type="match status" value="1"/>
</dbReference>
<evidence type="ECO:0000259" key="4">
    <source>
        <dbReference type="PROSITE" id="PS50977"/>
    </source>
</evidence>
<proteinExistence type="predicted"/>
<dbReference type="EMBL" id="BMNC01000019">
    <property type="protein sequence ID" value="GGN23516.1"/>
    <property type="molecule type" value="Genomic_DNA"/>
</dbReference>
<reference evidence="6" key="1">
    <citation type="journal article" date="2019" name="Int. J. Syst. Evol. Microbiol.">
        <title>The Global Catalogue of Microorganisms (GCM) 10K type strain sequencing project: providing services to taxonomists for standard genome sequencing and annotation.</title>
        <authorList>
            <consortium name="The Broad Institute Genomics Platform"/>
            <consortium name="The Broad Institute Genome Sequencing Center for Infectious Disease"/>
            <person name="Wu L."/>
            <person name="Ma J."/>
        </authorList>
    </citation>
    <scope>NUCLEOTIDE SEQUENCE [LARGE SCALE GENOMIC DNA]</scope>
    <source>
        <strain evidence="6">CGMCC 4.7319</strain>
    </source>
</reference>
<dbReference type="Gene3D" id="1.10.357.10">
    <property type="entry name" value="Tetracycline Repressor, domain 2"/>
    <property type="match status" value="1"/>
</dbReference>
<name>A0ABQ2IQC7_9PSEU</name>
<dbReference type="Pfam" id="PF00440">
    <property type="entry name" value="TetR_N"/>
    <property type="match status" value="1"/>
</dbReference>
<comment type="caution">
    <text evidence="5">The sequence shown here is derived from an EMBL/GenBank/DDBJ whole genome shotgun (WGS) entry which is preliminary data.</text>
</comment>
<accession>A0ABQ2IQC7</accession>